<sequence length="338" mass="37914">MRGVAIIFICVLLFQTDVFAQLSTSSCALLRTASSLTTIIPEVTQIAMRSYRASSSSQGSSGQRQKRFIKDEVTGKSSTSGNIRGTIVEQMIANTIRDVNFTNVAILIFNNNDTMNKLHQNIDMEAVMRMIIREIDYEKLGNGIMATIESELDLEHLIASIINVTQLDVIHEQLLANGTLPQRFLKHLHPDLNTQLLERIFSTLKNVTYRVVKVLSKSERYDNYLFNMITQQALTPLSNIIQGVKADKPKTFDQLVEIIVNNVNRVATEQFTTDAKRKIPKKSGKNPTASSVSAVDLSNSDEVKMMLYQWSIAVDSMGQTARIILKSLEQLYCGSTWD</sequence>
<evidence type="ECO:0000256" key="2">
    <source>
        <dbReference type="SAM" id="SignalP"/>
    </source>
</evidence>
<feature type="signal peptide" evidence="2">
    <location>
        <begin position="1"/>
        <end position="20"/>
    </location>
</feature>
<gene>
    <name evidence="3" type="ORF">XAT740_LOCUS17559</name>
</gene>
<keyword evidence="2" id="KW-0732">Signal</keyword>
<accession>A0A814MYB7</accession>
<evidence type="ECO:0000313" key="4">
    <source>
        <dbReference type="Proteomes" id="UP000663828"/>
    </source>
</evidence>
<dbReference type="EMBL" id="CAJNOR010001149">
    <property type="protein sequence ID" value="CAF1085652.1"/>
    <property type="molecule type" value="Genomic_DNA"/>
</dbReference>
<comment type="caution">
    <text evidence="3">The sequence shown here is derived from an EMBL/GenBank/DDBJ whole genome shotgun (WGS) entry which is preliminary data.</text>
</comment>
<feature type="chain" id="PRO_5032551796" evidence="2">
    <location>
        <begin position="21"/>
        <end position="338"/>
    </location>
</feature>
<proteinExistence type="predicted"/>
<organism evidence="3 4">
    <name type="scientific">Adineta ricciae</name>
    <name type="common">Rotifer</name>
    <dbReference type="NCBI Taxonomy" id="249248"/>
    <lineage>
        <taxon>Eukaryota</taxon>
        <taxon>Metazoa</taxon>
        <taxon>Spiralia</taxon>
        <taxon>Gnathifera</taxon>
        <taxon>Rotifera</taxon>
        <taxon>Eurotatoria</taxon>
        <taxon>Bdelloidea</taxon>
        <taxon>Adinetida</taxon>
        <taxon>Adinetidae</taxon>
        <taxon>Adineta</taxon>
    </lineage>
</organism>
<feature type="compositionally biased region" description="Low complexity" evidence="1">
    <location>
        <begin position="54"/>
        <end position="63"/>
    </location>
</feature>
<dbReference type="Proteomes" id="UP000663828">
    <property type="component" value="Unassembled WGS sequence"/>
</dbReference>
<protein>
    <submittedName>
        <fullName evidence="3">Uncharacterized protein</fullName>
    </submittedName>
</protein>
<evidence type="ECO:0000313" key="3">
    <source>
        <dbReference type="EMBL" id="CAF1085652.1"/>
    </source>
</evidence>
<dbReference type="AlphaFoldDB" id="A0A814MYB7"/>
<keyword evidence="4" id="KW-1185">Reference proteome</keyword>
<evidence type="ECO:0000256" key="1">
    <source>
        <dbReference type="SAM" id="MobiDB-lite"/>
    </source>
</evidence>
<feature type="region of interest" description="Disordered" evidence="1">
    <location>
        <begin position="54"/>
        <end position="78"/>
    </location>
</feature>
<name>A0A814MYB7_ADIRI</name>
<reference evidence="3" key="1">
    <citation type="submission" date="2021-02" db="EMBL/GenBank/DDBJ databases">
        <authorList>
            <person name="Nowell W R."/>
        </authorList>
    </citation>
    <scope>NUCLEOTIDE SEQUENCE</scope>
</reference>